<evidence type="ECO:0000313" key="9">
    <source>
        <dbReference type="EMBL" id="QJA02696.1"/>
    </source>
</evidence>
<sequence>MVLIWIAISVGAVLVELATPTALISIWFAVGGVIGALTALINLPLWVQIVCFVVVSLASMLIVRPIASRYLRGNTVPTNADRFIGEIAQVTSLVTKDEWGEVKVNGTMWHAVPVDDDSIEEGAKVKVVAIEGAKLLVKRVSER</sequence>
<evidence type="ECO:0000256" key="3">
    <source>
        <dbReference type="ARBA" id="ARBA00022989"/>
    </source>
</evidence>
<accession>A0A099I8X6</accession>
<reference evidence="7 10" key="1">
    <citation type="submission" date="2014-08" db="EMBL/GenBank/DDBJ databases">
        <title>Clostridium innocuum, an unnegligible vancomycin-resistant pathogen causing extra-intestinal infections.</title>
        <authorList>
            <person name="Feng Y."/>
            <person name="Chiu C.-H."/>
        </authorList>
    </citation>
    <scope>NUCLEOTIDE SEQUENCE [LARGE SCALE GENOMIC DNA]</scope>
    <source>
        <strain evidence="7 10">AN88</strain>
    </source>
</reference>
<evidence type="ECO:0000256" key="2">
    <source>
        <dbReference type="ARBA" id="ARBA00022692"/>
    </source>
</evidence>
<dbReference type="EMBL" id="CP048838">
    <property type="protein sequence ID" value="QJA02696.1"/>
    <property type="molecule type" value="Genomic_DNA"/>
</dbReference>
<feature type="transmembrane region" description="Helical" evidence="5">
    <location>
        <begin position="12"/>
        <end position="37"/>
    </location>
</feature>
<gene>
    <name evidence="7" type="ORF">CIAN88_07835</name>
    <name evidence="9" type="ORF">G4D54_09750</name>
    <name evidence="8" type="ORF">MKC95_11830</name>
</gene>
<dbReference type="PANTHER" id="PTHR33507:SF3">
    <property type="entry name" value="INNER MEMBRANE PROTEIN YBBJ"/>
    <property type="match status" value="1"/>
</dbReference>
<evidence type="ECO:0000313" key="7">
    <source>
        <dbReference type="EMBL" id="KGJ53687.1"/>
    </source>
</evidence>
<dbReference type="SUPFAM" id="SSF141322">
    <property type="entry name" value="NfeD domain-like"/>
    <property type="match status" value="1"/>
</dbReference>
<dbReference type="InterPro" id="IPR002810">
    <property type="entry name" value="NfeD-like_C"/>
</dbReference>
<reference evidence="8" key="3">
    <citation type="journal article" date="2022" name="Clin. Infect. Dis.">
        <title>Association between Clostridium innocuum and antibiotic-associated diarrhea in adults and children: A cross-sectional study and comparative genomics analysis.</title>
        <authorList>
            <person name="Cherny K.E."/>
            <person name="Muscat E.B."/>
            <person name="Balaji A."/>
            <person name="Mukherjee J."/>
            <person name="Ozer E.A."/>
            <person name="Angarone M.P."/>
            <person name="Hauser A.R."/>
            <person name="Sichel J.S."/>
            <person name="Amponsah E."/>
            <person name="Kociolek L.K."/>
        </authorList>
    </citation>
    <scope>NUCLEOTIDE SEQUENCE</scope>
    <source>
        <strain evidence="8">NU1-AC-029v</strain>
    </source>
</reference>
<dbReference type="InterPro" id="IPR012340">
    <property type="entry name" value="NA-bd_OB-fold"/>
</dbReference>
<evidence type="ECO:0000259" key="6">
    <source>
        <dbReference type="Pfam" id="PF01957"/>
    </source>
</evidence>
<dbReference type="EMBL" id="JAKTMA010000019">
    <property type="protein sequence ID" value="MCR0233457.1"/>
    <property type="molecule type" value="Genomic_DNA"/>
</dbReference>
<evidence type="ECO:0000313" key="8">
    <source>
        <dbReference type="EMBL" id="MCR0233457.1"/>
    </source>
</evidence>
<feature type="transmembrane region" description="Helical" evidence="5">
    <location>
        <begin position="43"/>
        <end position="63"/>
    </location>
</feature>
<comment type="subcellular location">
    <subcellularLocation>
        <location evidence="1">Membrane</location>
        <topology evidence="1">Multi-pass membrane protein</topology>
    </subcellularLocation>
</comment>
<dbReference type="Pfam" id="PF01957">
    <property type="entry name" value="NfeD"/>
    <property type="match status" value="1"/>
</dbReference>
<dbReference type="InterPro" id="IPR052165">
    <property type="entry name" value="Membrane_assoc_protease"/>
</dbReference>
<proteinExistence type="predicted"/>
<evidence type="ECO:0000313" key="10">
    <source>
        <dbReference type="Proteomes" id="UP000030008"/>
    </source>
</evidence>
<organism evidence="7 10">
    <name type="scientific">Clostridium innocuum</name>
    <dbReference type="NCBI Taxonomy" id="1522"/>
    <lineage>
        <taxon>Bacteria</taxon>
        <taxon>Bacillati</taxon>
        <taxon>Bacillota</taxon>
        <taxon>Clostridia</taxon>
        <taxon>Eubacteriales</taxon>
        <taxon>Clostridiaceae</taxon>
        <taxon>Clostridium</taxon>
    </lineage>
</organism>
<keyword evidence="3 5" id="KW-1133">Transmembrane helix</keyword>
<dbReference type="Gene3D" id="2.40.50.140">
    <property type="entry name" value="Nucleic acid-binding proteins"/>
    <property type="match status" value="1"/>
</dbReference>
<dbReference type="Proteomes" id="UP001203972">
    <property type="component" value="Unassembled WGS sequence"/>
</dbReference>
<dbReference type="RefSeq" id="WP_002608924.1">
    <property type="nucleotide sequence ID" value="NZ_AP025565.1"/>
</dbReference>
<name>A0A099I8X6_CLOIN</name>
<evidence type="ECO:0000256" key="1">
    <source>
        <dbReference type="ARBA" id="ARBA00004141"/>
    </source>
</evidence>
<feature type="domain" description="NfeD-like C-terminal" evidence="6">
    <location>
        <begin position="80"/>
        <end position="139"/>
    </location>
</feature>
<protein>
    <submittedName>
        <fullName evidence="7">Membrane protein</fullName>
    </submittedName>
    <submittedName>
        <fullName evidence="8">NfeD family protein</fullName>
    </submittedName>
</protein>
<evidence type="ECO:0000313" key="11">
    <source>
        <dbReference type="Proteomes" id="UP000503330"/>
    </source>
</evidence>
<dbReference type="Proteomes" id="UP000503330">
    <property type="component" value="Chromosome"/>
</dbReference>
<reference evidence="9 11" key="2">
    <citation type="submission" date="2020-02" db="EMBL/GenBank/DDBJ databases">
        <authorList>
            <person name="Kociolek L.K."/>
            <person name="Ozer E.A."/>
        </authorList>
    </citation>
    <scope>NUCLEOTIDE SEQUENCE [LARGE SCALE GENOMIC DNA]</scope>
    <source>
        <strain evidence="9 11">ATCC 14501</strain>
    </source>
</reference>
<dbReference type="GO" id="GO:0005886">
    <property type="term" value="C:plasma membrane"/>
    <property type="evidence" value="ECO:0007669"/>
    <property type="project" value="TreeGrafter"/>
</dbReference>
<evidence type="ECO:0000256" key="5">
    <source>
        <dbReference type="SAM" id="Phobius"/>
    </source>
</evidence>
<dbReference type="GeneID" id="61925821"/>
<dbReference type="AlphaFoldDB" id="A0A099I8X6"/>
<keyword evidence="4 5" id="KW-0472">Membrane</keyword>
<keyword evidence="2 5" id="KW-0812">Transmembrane</keyword>
<dbReference type="Proteomes" id="UP000030008">
    <property type="component" value="Unassembled WGS sequence"/>
</dbReference>
<evidence type="ECO:0000256" key="4">
    <source>
        <dbReference type="ARBA" id="ARBA00023136"/>
    </source>
</evidence>
<dbReference type="PANTHER" id="PTHR33507">
    <property type="entry name" value="INNER MEMBRANE PROTEIN YBBJ"/>
    <property type="match status" value="1"/>
</dbReference>
<dbReference type="EMBL" id="JQIF01000035">
    <property type="protein sequence ID" value="KGJ53687.1"/>
    <property type="molecule type" value="Genomic_DNA"/>
</dbReference>